<gene>
    <name evidence="2" type="ORF">BKA59DRAFT_390471</name>
</gene>
<accession>A0A8K0S828</accession>
<feature type="non-terminal residue" evidence="2">
    <location>
        <position position="1"/>
    </location>
</feature>
<dbReference type="EMBL" id="JAGPXF010000002">
    <property type="protein sequence ID" value="KAH7258039.1"/>
    <property type="molecule type" value="Genomic_DNA"/>
</dbReference>
<reference evidence="2" key="1">
    <citation type="journal article" date="2021" name="Nat. Commun.">
        <title>Genetic determinants of endophytism in the Arabidopsis root mycobiome.</title>
        <authorList>
            <person name="Mesny F."/>
            <person name="Miyauchi S."/>
            <person name="Thiergart T."/>
            <person name="Pickel B."/>
            <person name="Atanasova L."/>
            <person name="Karlsson M."/>
            <person name="Huettel B."/>
            <person name="Barry K.W."/>
            <person name="Haridas S."/>
            <person name="Chen C."/>
            <person name="Bauer D."/>
            <person name="Andreopoulos W."/>
            <person name="Pangilinan J."/>
            <person name="LaButti K."/>
            <person name="Riley R."/>
            <person name="Lipzen A."/>
            <person name="Clum A."/>
            <person name="Drula E."/>
            <person name="Henrissat B."/>
            <person name="Kohler A."/>
            <person name="Grigoriev I.V."/>
            <person name="Martin F.M."/>
            <person name="Hacquard S."/>
        </authorList>
    </citation>
    <scope>NUCLEOTIDE SEQUENCE</scope>
    <source>
        <strain evidence="2">MPI-SDFR-AT-0068</strain>
    </source>
</reference>
<evidence type="ECO:0000313" key="3">
    <source>
        <dbReference type="Proteomes" id="UP000813427"/>
    </source>
</evidence>
<feature type="transmembrane region" description="Helical" evidence="1">
    <location>
        <begin position="29"/>
        <end position="47"/>
    </location>
</feature>
<sequence>NYLNSKYFKVNIDLGWYKLNNYYIKLNKILIYYTLAILNLVYIKHILRIYRYID</sequence>
<keyword evidence="3" id="KW-1185">Reference proteome</keyword>
<comment type="caution">
    <text evidence="2">The sequence shown here is derived from an EMBL/GenBank/DDBJ whole genome shotgun (WGS) entry which is preliminary data.</text>
</comment>
<evidence type="ECO:0000256" key="1">
    <source>
        <dbReference type="SAM" id="Phobius"/>
    </source>
</evidence>
<protein>
    <submittedName>
        <fullName evidence="2">Uncharacterized protein</fullName>
    </submittedName>
</protein>
<dbReference type="AlphaFoldDB" id="A0A8K0S828"/>
<evidence type="ECO:0000313" key="2">
    <source>
        <dbReference type="EMBL" id="KAH7258039.1"/>
    </source>
</evidence>
<keyword evidence="1" id="KW-0472">Membrane</keyword>
<name>A0A8K0S828_9HYPO</name>
<proteinExistence type="predicted"/>
<keyword evidence="1" id="KW-0812">Transmembrane</keyword>
<organism evidence="2 3">
    <name type="scientific">Fusarium tricinctum</name>
    <dbReference type="NCBI Taxonomy" id="61284"/>
    <lineage>
        <taxon>Eukaryota</taxon>
        <taxon>Fungi</taxon>
        <taxon>Dikarya</taxon>
        <taxon>Ascomycota</taxon>
        <taxon>Pezizomycotina</taxon>
        <taxon>Sordariomycetes</taxon>
        <taxon>Hypocreomycetidae</taxon>
        <taxon>Hypocreales</taxon>
        <taxon>Nectriaceae</taxon>
        <taxon>Fusarium</taxon>
        <taxon>Fusarium tricinctum species complex</taxon>
    </lineage>
</organism>
<keyword evidence="1" id="KW-1133">Transmembrane helix</keyword>
<dbReference type="Proteomes" id="UP000813427">
    <property type="component" value="Unassembled WGS sequence"/>
</dbReference>